<evidence type="ECO:0000256" key="1">
    <source>
        <dbReference type="SAM" id="Phobius"/>
    </source>
</evidence>
<evidence type="ECO:0000313" key="3">
    <source>
        <dbReference type="Proteomes" id="UP000198393"/>
    </source>
</evidence>
<dbReference type="RefSeq" id="WP_089357245.1">
    <property type="nucleotide sequence ID" value="NZ_FZPD01000004.1"/>
</dbReference>
<name>A0A239KCC8_EKHLU</name>
<proteinExistence type="predicted"/>
<dbReference type="AlphaFoldDB" id="A0A239KCC8"/>
<keyword evidence="1" id="KW-0812">Transmembrane</keyword>
<dbReference type="Proteomes" id="UP000198393">
    <property type="component" value="Unassembled WGS sequence"/>
</dbReference>
<organism evidence="2 3">
    <name type="scientific">Ekhidna lutea</name>
    <dbReference type="NCBI Taxonomy" id="447679"/>
    <lineage>
        <taxon>Bacteria</taxon>
        <taxon>Pseudomonadati</taxon>
        <taxon>Bacteroidota</taxon>
        <taxon>Cytophagia</taxon>
        <taxon>Cytophagales</taxon>
        <taxon>Reichenbachiellaceae</taxon>
        <taxon>Ekhidna</taxon>
    </lineage>
</organism>
<feature type="transmembrane region" description="Helical" evidence="1">
    <location>
        <begin position="18"/>
        <end position="37"/>
    </location>
</feature>
<feature type="transmembrane region" description="Helical" evidence="1">
    <location>
        <begin position="49"/>
        <end position="70"/>
    </location>
</feature>
<feature type="transmembrane region" description="Helical" evidence="1">
    <location>
        <begin position="100"/>
        <end position="129"/>
    </location>
</feature>
<keyword evidence="1" id="KW-0472">Membrane</keyword>
<accession>A0A239KCC8</accession>
<dbReference type="EMBL" id="FZPD01000004">
    <property type="protein sequence ID" value="SNT15352.1"/>
    <property type="molecule type" value="Genomic_DNA"/>
</dbReference>
<evidence type="ECO:0000313" key="2">
    <source>
        <dbReference type="EMBL" id="SNT15352.1"/>
    </source>
</evidence>
<gene>
    <name evidence="2" type="ORF">SAMN05421640_2543</name>
</gene>
<sequence length="161" mass="19107">MEEKNLRWKDYHHQLYQIYHGIIALTLVPFALLFLEWDSGGKMSQHSTLLGYVFMPIILSLTAFAIWYAYKGPNVRYQLSEEMTLNEKLKEFKKKNLYKYFILAIAGILSALAMWIVPSFIYVIIYFAVLVQYSFLRPSEDKIVRDMRLSKEDRKVLHQNK</sequence>
<keyword evidence="1" id="KW-1133">Transmembrane helix</keyword>
<keyword evidence="3" id="KW-1185">Reference proteome</keyword>
<protein>
    <submittedName>
        <fullName evidence="2">Uncharacterized protein</fullName>
    </submittedName>
</protein>
<reference evidence="2 3" key="1">
    <citation type="submission" date="2017-06" db="EMBL/GenBank/DDBJ databases">
        <authorList>
            <person name="Kim H.J."/>
            <person name="Triplett B.A."/>
        </authorList>
    </citation>
    <scope>NUCLEOTIDE SEQUENCE [LARGE SCALE GENOMIC DNA]</scope>
    <source>
        <strain evidence="2 3">DSM 19307</strain>
    </source>
</reference>